<sequence>MKFFSFAVLFAPVETRSLKTSIYPFACGISSLIEDRHSREAAKLRTLTANFASSSSLETLGNSRRPGFRYSIARNGHRAKEVFPTRTRAARPHALPSLISQACFECASLIRRSKTEGRTVSVSRVSEIRGSGGRGGSGGTSSGGSSAAAD</sequence>
<accession>A0A9P3PSZ6</accession>
<feature type="compositionally biased region" description="Gly residues" evidence="1">
    <location>
        <begin position="130"/>
        <end position="142"/>
    </location>
</feature>
<feature type="compositionally biased region" description="Low complexity" evidence="1">
    <location>
        <begin position="120"/>
        <end position="129"/>
    </location>
</feature>
<gene>
    <name evidence="2" type="ORF">LshimejAT787_0902430</name>
</gene>
<dbReference type="Proteomes" id="UP001063166">
    <property type="component" value="Unassembled WGS sequence"/>
</dbReference>
<evidence type="ECO:0000313" key="2">
    <source>
        <dbReference type="EMBL" id="GLB41028.1"/>
    </source>
</evidence>
<feature type="region of interest" description="Disordered" evidence="1">
    <location>
        <begin position="119"/>
        <end position="150"/>
    </location>
</feature>
<dbReference type="AlphaFoldDB" id="A0A9P3PSZ6"/>
<name>A0A9P3PSZ6_LYOSH</name>
<evidence type="ECO:0000256" key="1">
    <source>
        <dbReference type="SAM" id="MobiDB-lite"/>
    </source>
</evidence>
<evidence type="ECO:0000313" key="3">
    <source>
        <dbReference type="Proteomes" id="UP001063166"/>
    </source>
</evidence>
<organism evidence="2 3">
    <name type="scientific">Lyophyllum shimeji</name>
    <name type="common">Hon-shimeji</name>
    <name type="synonym">Tricholoma shimeji</name>
    <dbReference type="NCBI Taxonomy" id="47721"/>
    <lineage>
        <taxon>Eukaryota</taxon>
        <taxon>Fungi</taxon>
        <taxon>Dikarya</taxon>
        <taxon>Basidiomycota</taxon>
        <taxon>Agaricomycotina</taxon>
        <taxon>Agaricomycetes</taxon>
        <taxon>Agaricomycetidae</taxon>
        <taxon>Agaricales</taxon>
        <taxon>Tricholomatineae</taxon>
        <taxon>Lyophyllaceae</taxon>
        <taxon>Lyophyllum</taxon>
    </lineage>
</organism>
<proteinExistence type="predicted"/>
<comment type="caution">
    <text evidence="2">The sequence shown here is derived from an EMBL/GenBank/DDBJ whole genome shotgun (WGS) entry which is preliminary data.</text>
</comment>
<keyword evidence="3" id="KW-1185">Reference proteome</keyword>
<reference evidence="2" key="1">
    <citation type="submission" date="2022-07" db="EMBL/GenBank/DDBJ databases">
        <title>The genome of Lyophyllum shimeji provides insight into the initial evolution of ectomycorrhizal fungal genome.</title>
        <authorList>
            <person name="Kobayashi Y."/>
            <person name="Shibata T."/>
            <person name="Hirakawa H."/>
            <person name="Shigenobu S."/>
            <person name="Nishiyama T."/>
            <person name="Yamada A."/>
            <person name="Hasebe M."/>
            <person name="Kawaguchi M."/>
        </authorList>
    </citation>
    <scope>NUCLEOTIDE SEQUENCE</scope>
    <source>
        <strain evidence="2">AT787</strain>
    </source>
</reference>
<dbReference type="EMBL" id="BRPK01000009">
    <property type="protein sequence ID" value="GLB41028.1"/>
    <property type="molecule type" value="Genomic_DNA"/>
</dbReference>
<protein>
    <submittedName>
        <fullName evidence="2">Uncharacterized protein</fullName>
    </submittedName>
</protein>